<dbReference type="InterPro" id="IPR000073">
    <property type="entry name" value="AB_hydrolase_1"/>
</dbReference>
<keyword evidence="3" id="KW-1185">Reference proteome</keyword>
<dbReference type="PANTHER" id="PTHR43689">
    <property type="entry name" value="HYDROLASE"/>
    <property type="match status" value="1"/>
</dbReference>
<dbReference type="PANTHER" id="PTHR43689:SF8">
    <property type="entry name" value="ALPHA_BETA-HYDROLASES SUPERFAMILY PROTEIN"/>
    <property type="match status" value="1"/>
</dbReference>
<name>A0ABV8QBP2_9GAMM</name>
<dbReference type="Proteomes" id="UP001595798">
    <property type="component" value="Unassembled WGS sequence"/>
</dbReference>
<dbReference type="GO" id="GO:0016787">
    <property type="term" value="F:hydrolase activity"/>
    <property type="evidence" value="ECO:0007669"/>
    <property type="project" value="UniProtKB-KW"/>
</dbReference>
<feature type="domain" description="AB hydrolase-1" evidence="1">
    <location>
        <begin position="70"/>
        <end position="254"/>
    </location>
</feature>
<comment type="caution">
    <text evidence="2">The sequence shown here is derived from an EMBL/GenBank/DDBJ whole genome shotgun (WGS) entry which is preliminary data.</text>
</comment>
<accession>A0ABV8QBP2</accession>
<sequence>METPSTTTSTSIAGPGPFEAEQLFRALVTPVRVQATDEEQSLLASAVPFQVDYRGNRLAAWQWGRTGPRVLVVHGWNSRASHLAGYIRALLAAGYQVLAFDAPGHGQSGGSRSNVVDLGRATLRVLEAAGPVEAAIGHSMGSPALLYAFAQGLQVRASIHIAGPSSLQGALLRAASMARLTDEQADRLLALMEAETGQPMVAMELMELSAGFRHPALILHDLDDREVPFEESRLLRAAWPGSTLHEVSGLGHRRILNDPSLITLGLDMLGRHVSVSRADTEESGS</sequence>
<dbReference type="EMBL" id="JBHSDI010000001">
    <property type="protein sequence ID" value="MFC4257761.1"/>
    <property type="molecule type" value="Genomic_DNA"/>
</dbReference>
<proteinExistence type="predicted"/>
<reference evidence="3" key="1">
    <citation type="journal article" date="2019" name="Int. J. Syst. Evol. Microbiol.">
        <title>The Global Catalogue of Microorganisms (GCM) 10K type strain sequencing project: providing services to taxonomists for standard genome sequencing and annotation.</title>
        <authorList>
            <consortium name="The Broad Institute Genomics Platform"/>
            <consortium name="The Broad Institute Genome Sequencing Center for Infectious Disease"/>
            <person name="Wu L."/>
            <person name="Ma J."/>
        </authorList>
    </citation>
    <scope>NUCLEOTIDE SEQUENCE [LARGE SCALE GENOMIC DNA]</scope>
    <source>
        <strain evidence="3">CECT 7297</strain>
    </source>
</reference>
<dbReference type="InterPro" id="IPR029058">
    <property type="entry name" value="AB_hydrolase_fold"/>
</dbReference>
<evidence type="ECO:0000313" key="2">
    <source>
        <dbReference type="EMBL" id="MFC4257761.1"/>
    </source>
</evidence>
<keyword evidence="2" id="KW-0378">Hydrolase</keyword>
<gene>
    <name evidence="2" type="ORF">ACFOZ5_01810</name>
</gene>
<evidence type="ECO:0000259" key="1">
    <source>
        <dbReference type="Pfam" id="PF12697"/>
    </source>
</evidence>
<evidence type="ECO:0000313" key="3">
    <source>
        <dbReference type="Proteomes" id="UP001595798"/>
    </source>
</evidence>
<organism evidence="2 3">
    <name type="scientific">Marinobacter lacisalsi</name>
    <dbReference type="NCBI Taxonomy" id="475979"/>
    <lineage>
        <taxon>Bacteria</taxon>
        <taxon>Pseudomonadati</taxon>
        <taxon>Pseudomonadota</taxon>
        <taxon>Gammaproteobacteria</taxon>
        <taxon>Pseudomonadales</taxon>
        <taxon>Marinobacteraceae</taxon>
        <taxon>Marinobacter</taxon>
    </lineage>
</organism>
<dbReference type="Gene3D" id="3.40.50.1820">
    <property type="entry name" value="alpha/beta hydrolase"/>
    <property type="match status" value="1"/>
</dbReference>
<dbReference type="Pfam" id="PF12697">
    <property type="entry name" value="Abhydrolase_6"/>
    <property type="match status" value="1"/>
</dbReference>
<dbReference type="SUPFAM" id="SSF53474">
    <property type="entry name" value="alpha/beta-Hydrolases"/>
    <property type="match status" value="1"/>
</dbReference>
<protein>
    <submittedName>
        <fullName evidence="2">Alpha/beta fold hydrolase</fullName>
    </submittedName>
</protein>
<dbReference type="RefSeq" id="WP_379885015.1">
    <property type="nucleotide sequence ID" value="NZ_JBHSDI010000001.1"/>
</dbReference>